<sequence>MPKAKEESNIDVVSKNNGPNPLKVLGRNGVYSILLSLHDEPLGFSQLMFKTQLNPAILDRHLKALMELNLIDKNKKYNLTPKGERVLTLLNELLKTVR</sequence>
<dbReference type="Pfam" id="PF01022">
    <property type="entry name" value="HTH_5"/>
    <property type="match status" value="1"/>
</dbReference>
<dbReference type="RefSeq" id="WP_013683053.1">
    <property type="nucleotide sequence ID" value="NC_015320.1"/>
</dbReference>
<dbReference type="InterPro" id="IPR036388">
    <property type="entry name" value="WH-like_DNA-bd_sf"/>
</dbReference>
<dbReference type="AlphaFoldDB" id="F2KPE8"/>
<evidence type="ECO:0000313" key="3">
    <source>
        <dbReference type="Proteomes" id="UP000008136"/>
    </source>
</evidence>
<name>F2KPE8_ARCVS</name>
<protein>
    <submittedName>
        <fullName evidence="2">Regulatory protein ArsR</fullName>
    </submittedName>
</protein>
<dbReference type="Gene3D" id="1.10.10.10">
    <property type="entry name" value="Winged helix-like DNA-binding domain superfamily/Winged helix DNA-binding domain"/>
    <property type="match status" value="1"/>
</dbReference>
<dbReference type="eggNOG" id="arCOG01057">
    <property type="taxonomic scope" value="Archaea"/>
</dbReference>
<evidence type="ECO:0000313" key="2">
    <source>
        <dbReference type="EMBL" id="AEA46379.1"/>
    </source>
</evidence>
<dbReference type="OrthoDB" id="50125at2157"/>
<dbReference type="KEGG" id="ave:Arcve_0346"/>
<reference evidence="2 3" key="1">
    <citation type="submission" date="2011-03" db="EMBL/GenBank/DDBJ databases">
        <title>The complete genome of Archaeoglobus veneficus SNP6.</title>
        <authorList>
            <consortium name="US DOE Joint Genome Institute (JGI-PGF)"/>
            <person name="Lucas S."/>
            <person name="Copeland A."/>
            <person name="Lapidus A."/>
            <person name="Bruce D."/>
            <person name="Goodwin L."/>
            <person name="Pitluck S."/>
            <person name="Kyrpides N."/>
            <person name="Mavromatis K."/>
            <person name="Pagani I."/>
            <person name="Ivanova N."/>
            <person name="Mikhailova N."/>
            <person name="Lu M."/>
            <person name="Detter J.C."/>
            <person name="Tapia R."/>
            <person name="Han C."/>
            <person name="Land M."/>
            <person name="Hauser L."/>
            <person name="Markowitz V."/>
            <person name="Cheng J.-F."/>
            <person name="Hugenholtz P."/>
            <person name="Woyke T."/>
            <person name="Wu D."/>
            <person name="Spring S."/>
            <person name="Brambilla E."/>
            <person name="Klenk H.-P."/>
            <person name="Eisen J.A."/>
        </authorList>
    </citation>
    <scope>NUCLEOTIDE SEQUENCE [LARGE SCALE GENOMIC DNA]</scope>
    <source>
        <strain>SNP6</strain>
    </source>
</reference>
<dbReference type="InterPro" id="IPR001845">
    <property type="entry name" value="HTH_ArsR_DNA-bd_dom"/>
</dbReference>
<dbReference type="InterPro" id="IPR011991">
    <property type="entry name" value="ArsR-like_HTH"/>
</dbReference>
<evidence type="ECO:0000259" key="1">
    <source>
        <dbReference type="Pfam" id="PF01022"/>
    </source>
</evidence>
<feature type="domain" description="HTH arsR-type" evidence="1">
    <location>
        <begin position="33"/>
        <end position="73"/>
    </location>
</feature>
<dbReference type="EMBL" id="CP002588">
    <property type="protein sequence ID" value="AEA46379.1"/>
    <property type="molecule type" value="Genomic_DNA"/>
</dbReference>
<dbReference type="CDD" id="cd00090">
    <property type="entry name" value="HTH_ARSR"/>
    <property type="match status" value="1"/>
</dbReference>
<dbReference type="GO" id="GO:0003700">
    <property type="term" value="F:DNA-binding transcription factor activity"/>
    <property type="evidence" value="ECO:0007669"/>
    <property type="project" value="InterPro"/>
</dbReference>
<dbReference type="GeneID" id="10393441"/>
<proteinExistence type="predicted"/>
<keyword evidence="3" id="KW-1185">Reference proteome</keyword>
<dbReference type="InterPro" id="IPR036390">
    <property type="entry name" value="WH_DNA-bd_sf"/>
</dbReference>
<accession>F2KPE8</accession>
<dbReference type="SUPFAM" id="SSF46785">
    <property type="entry name" value="Winged helix' DNA-binding domain"/>
    <property type="match status" value="1"/>
</dbReference>
<gene>
    <name evidence="2" type="ordered locus">Arcve_0346</name>
</gene>
<organism evidence="2 3">
    <name type="scientific">Archaeoglobus veneficus (strain DSM 11195 / SNP6)</name>
    <dbReference type="NCBI Taxonomy" id="693661"/>
    <lineage>
        <taxon>Archaea</taxon>
        <taxon>Methanobacteriati</taxon>
        <taxon>Methanobacteriota</taxon>
        <taxon>Archaeoglobi</taxon>
        <taxon>Archaeoglobales</taxon>
        <taxon>Archaeoglobaceae</taxon>
        <taxon>Archaeoglobus</taxon>
    </lineage>
</organism>
<dbReference type="Proteomes" id="UP000008136">
    <property type="component" value="Chromosome"/>
</dbReference>
<dbReference type="HOGENOM" id="CLU_175996_1_0_2"/>